<accession>A0A919PTK2</accession>
<proteinExistence type="predicted"/>
<dbReference type="RefSeq" id="WP_203851957.1">
    <property type="nucleotide sequence ID" value="NZ_BAAAVW010000027.1"/>
</dbReference>
<protein>
    <recommendedName>
        <fullName evidence="4">Calcineurin-like phosphoesterase domain-containing protein</fullName>
    </recommendedName>
</protein>
<evidence type="ECO:0000313" key="3">
    <source>
        <dbReference type="Proteomes" id="UP000660611"/>
    </source>
</evidence>
<dbReference type="Proteomes" id="UP000660611">
    <property type="component" value="Unassembled WGS sequence"/>
</dbReference>
<comment type="caution">
    <text evidence="2">The sequence shown here is derived from an EMBL/GenBank/DDBJ whole genome shotgun (WGS) entry which is preliminary data.</text>
</comment>
<gene>
    <name evidence="2" type="ORF">Dsi01nite_083520</name>
</gene>
<evidence type="ECO:0008006" key="4">
    <source>
        <dbReference type="Google" id="ProtNLM"/>
    </source>
</evidence>
<name>A0A919PTK2_9ACTN</name>
<sequence length="372" mass="39855">MRTQLSVGLTAAGAALIMGVVLATGGSSPALADGNHDDRSRGATFDVGLFGDMPYGDYGRSHIANLVADMNDARLAFSVFDGDTKNGSEPCFADPHPTDPNNPTPDKAIADATHPDVYKYTKHLFGQFQAPVVYTPGDNEWTDCDRPSTLGGLISDSSDRLAYLRSIFFTTNLSQGRHPMSVTRQSAAYPENARWSRGPVTFITVNIPGSDNNFADGGKNGPAAEGQAEYAARNAANLEWLRAGFAAAKAARSKGVMIITQADMWDPTAVQTHYADTKKELFLQTTAFNGRVVLVNGDSHSFEMDKPLTDYATTNAAGLAGPNVVENFTRVTTFGEAQNHWVSATVDARDPNVFAFEQHLVAANLPAYTPPA</sequence>
<dbReference type="AlphaFoldDB" id="A0A919PTK2"/>
<keyword evidence="3" id="KW-1185">Reference proteome</keyword>
<dbReference type="InterPro" id="IPR029052">
    <property type="entry name" value="Metallo-depent_PP-like"/>
</dbReference>
<dbReference type="EMBL" id="BONQ01000129">
    <property type="protein sequence ID" value="GIG50311.1"/>
    <property type="molecule type" value="Genomic_DNA"/>
</dbReference>
<evidence type="ECO:0000256" key="1">
    <source>
        <dbReference type="SAM" id="SignalP"/>
    </source>
</evidence>
<keyword evidence="1" id="KW-0732">Signal</keyword>
<dbReference type="SUPFAM" id="SSF56300">
    <property type="entry name" value="Metallo-dependent phosphatases"/>
    <property type="match status" value="1"/>
</dbReference>
<feature type="chain" id="PRO_5039609044" description="Calcineurin-like phosphoesterase domain-containing protein" evidence="1">
    <location>
        <begin position="24"/>
        <end position="372"/>
    </location>
</feature>
<feature type="signal peptide" evidence="1">
    <location>
        <begin position="1"/>
        <end position="23"/>
    </location>
</feature>
<reference evidence="2" key="1">
    <citation type="submission" date="2021-01" db="EMBL/GenBank/DDBJ databases">
        <title>Whole genome shotgun sequence of Dactylosporangium siamense NBRC 106093.</title>
        <authorList>
            <person name="Komaki H."/>
            <person name="Tamura T."/>
        </authorList>
    </citation>
    <scope>NUCLEOTIDE SEQUENCE</scope>
    <source>
        <strain evidence="2">NBRC 106093</strain>
    </source>
</reference>
<evidence type="ECO:0000313" key="2">
    <source>
        <dbReference type="EMBL" id="GIG50311.1"/>
    </source>
</evidence>
<organism evidence="2 3">
    <name type="scientific">Dactylosporangium siamense</name>
    <dbReference type="NCBI Taxonomy" id="685454"/>
    <lineage>
        <taxon>Bacteria</taxon>
        <taxon>Bacillati</taxon>
        <taxon>Actinomycetota</taxon>
        <taxon>Actinomycetes</taxon>
        <taxon>Micromonosporales</taxon>
        <taxon>Micromonosporaceae</taxon>
        <taxon>Dactylosporangium</taxon>
    </lineage>
</organism>